<keyword evidence="1" id="KW-0812">Transmembrane</keyword>
<reference evidence="2" key="2">
    <citation type="journal article" date="2015" name="Data Brief">
        <title>Shoot transcriptome of the giant reed, Arundo donax.</title>
        <authorList>
            <person name="Barrero R.A."/>
            <person name="Guerrero F.D."/>
            <person name="Moolhuijzen P."/>
            <person name="Goolsby J.A."/>
            <person name="Tidwell J."/>
            <person name="Bellgard S.E."/>
            <person name="Bellgard M.I."/>
        </authorList>
    </citation>
    <scope>NUCLEOTIDE SEQUENCE</scope>
    <source>
        <tissue evidence="2">Shoot tissue taken approximately 20 cm above the soil surface</tissue>
    </source>
</reference>
<keyword evidence="1" id="KW-1133">Transmembrane helix</keyword>
<organism evidence="2">
    <name type="scientific">Arundo donax</name>
    <name type="common">Giant reed</name>
    <name type="synonym">Donax arundinaceus</name>
    <dbReference type="NCBI Taxonomy" id="35708"/>
    <lineage>
        <taxon>Eukaryota</taxon>
        <taxon>Viridiplantae</taxon>
        <taxon>Streptophyta</taxon>
        <taxon>Embryophyta</taxon>
        <taxon>Tracheophyta</taxon>
        <taxon>Spermatophyta</taxon>
        <taxon>Magnoliopsida</taxon>
        <taxon>Liliopsida</taxon>
        <taxon>Poales</taxon>
        <taxon>Poaceae</taxon>
        <taxon>PACMAD clade</taxon>
        <taxon>Arundinoideae</taxon>
        <taxon>Arundineae</taxon>
        <taxon>Arundo</taxon>
    </lineage>
</organism>
<dbReference type="EMBL" id="GBRH01252431">
    <property type="protein sequence ID" value="JAD45464.1"/>
    <property type="molecule type" value="Transcribed_RNA"/>
</dbReference>
<evidence type="ECO:0000256" key="1">
    <source>
        <dbReference type="SAM" id="Phobius"/>
    </source>
</evidence>
<name>A0A0A9A1E6_ARUDO</name>
<reference evidence="2" key="1">
    <citation type="submission" date="2014-09" db="EMBL/GenBank/DDBJ databases">
        <authorList>
            <person name="Magalhaes I.L.F."/>
            <person name="Oliveira U."/>
            <person name="Santos F.R."/>
            <person name="Vidigal T.H.D.A."/>
            <person name="Brescovit A.D."/>
            <person name="Santos A.J."/>
        </authorList>
    </citation>
    <scope>NUCLEOTIDE SEQUENCE</scope>
    <source>
        <tissue evidence="2">Shoot tissue taken approximately 20 cm above the soil surface</tissue>
    </source>
</reference>
<evidence type="ECO:0000313" key="2">
    <source>
        <dbReference type="EMBL" id="JAD45464.1"/>
    </source>
</evidence>
<feature type="transmembrane region" description="Helical" evidence="1">
    <location>
        <begin position="6"/>
        <end position="24"/>
    </location>
</feature>
<dbReference type="AlphaFoldDB" id="A0A0A9A1E6"/>
<protein>
    <submittedName>
        <fullName evidence="2">Uncharacterized protein</fullName>
    </submittedName>
</protein>
<accession>A0A0A9A1E6</accession>
<keyword evidence="1" id="KW-0472">Membrane</keyword>
<proteinExistence type="predicted"/>
<sequence length="26" mass="2887">MLSPPAVLYLGLSMWVTATLFSWCKA</sequence>